<dbReference type="EMBL" id="CAJVOS010000041">
    <property type="protein sequence ID" value="CAG8188183.1"/>
    <property type="molecule type" value="Genomic_DNA"/>
</dbReference>
<reference evidence="2" key="1">
    <citation type="submission" date="2021-07" db="EMBL/GenBank/DDBJ databases">
        <authorList>
            <person name="Branca A.L. A."/>
        </authorList>
    </citation>
    <scope>NUCLEOTIDE SEQUENCE</scope>
</reference>
<gene>
    <name evidence="2" type="ORF">POLS_LOCUS7140</name>
</gene>
<feature type="chain" id="PRO_5040884614" evidence="1">
    <location>
        <begin position="18"/>
        <end position="97"/>
    </location>
</feature>
<keyword evidence="1" id="KW-0732">Signal</keyword>
<keyword evidence="3" id="KW-1185">Reference proteome</keyword>
<sequence>MRLSALVFAAALSMVSAKKINMHCEFAADNTGMVQSPFCCRDMAPARGNSKANEAMDCDALDVPQMCEDQSRPACCYPIGPKKICTSHVVFMDAEDI</sequence>
<protein>
    <submittedName>
        <fullName evidence="2">Uncharacterized protein</fullName>
    </submittedName>
</protein>
<accession>A0A9W4I0F7</accession>
<dbReference type="AlphaFoldDB" id="A0A9W4I0F7"/>
<name>A0A9W4I0F7_PENOL</name>
<evidence type="ECO:0000256" key="1">
    <source>
        <dbReference type="SAM" id="SignalP"/>
    </source>
</evidence>
<organism evidence="2 3">
    <name type="scientific">Penicillium olsonii</name>
    <dbReference type="NCBI Taxonomy" id="99116"/>
    <lineage>
        <taxon>Eukaryota</taxon>
        <taxon>Fungi</taxon>
        <taxon>Dikarya</taxon>
        <taxon>Ascomycota</taxon>
        <taxon>Pezizomycotina</taxon>
        <taxon>Eurotiomycetes</taxon>
        <taxon>Eurotiomycetidae</taxon>
        <taxon>Eurotiales</taxon>
        <taxon>Aspergillaceae</taxon>
        <taxon>Penicillium</taxon>
    </lineage>
</organism>
<proteinExistence type="predicted"/>
<comment type="caution">
    <text evidence="2">The sequence shown here is derived from an EMBL/GenBank/DDBJ whole genome shotgun (WGS) entry which is preliminary data.</text>
</comment>
<evidence type="ECO:0000313" key="2">
    <source>
        <dbReference type="EMBL" id="CAG8188183.1"/>
    </source>
</evidence>
<dbReference type="OrthoDB" id="4269539at2759"/>
<dbReference type="Proteomes" id="UP001153618">
    <property type="component" value="Unassembled WGS sequence"/>
</dbReference>
<feature type="signal peptide" evidence="1">
    <location>
        <begin position="1"/>
        <end position="17"/>
    </location>
</feature>
<evidence type="ECO:0000313" key="3">
    <source>
        <dbReference type="Proteomes" id="UP001153618"/>
    </source>
</evidence>